<evidence type="ECO:0000313" key="2">
    <source>
        <dbReference type="Proteomes" id="UP000829542"/>
    </source>
</evidence>
<proteinExistence type="predicted"/>
<protein>
    <submittedName>
        <fullName evidence="1">Uncharacterized protein</fullName>
    </submittedName>
</protein>
<reference evidence="1 2" key="1">
    <citation type="submission" date="2022-03" db="EMBL/GenBank/DDBJ databases">
        <title>Ignatzschineria rhizosphaerae HR5S32.</title>
        <authorList>
            <person name="Sun J.Q."/>
            <person name="Feng J.Y."/>
        </authorList>
    </citation>
    <scope>NUCLEOTIDE SEQUENCE [LARGE SCALE GENOMIC DNA]</scope>
    <source>
        <strain evidence="1 2">HR5S32</strain>
    </source>
</reference>
<keyword evidence="2" id="KW-1185">Reference proteome</keyword>
<gene>
    <name evidence="1" type="ORF">MMG00_12645</name>
</gene>
<dbReference type="RefSeq" id="WP_242148912.1">
    <property type="nucleotide sequence ID" value="NZ_CP093379.1"/>
</dbReference>
<dbReference type="Proteomes" id="UP000829542">
    <property type="component" value="Chromosome"/>
</dbReference>
<organism evidence="1 2">
    <name type="scientific">Ignatzschineria rhizosphaerae</name>
    <dbReference type="NCBI Taxonomy" id="2923279"/>
    <lineage>
        <taxon>Bacteria</taxon>
        <taxon>Pseudomonadati</taxon>
        <taxon>Pseudomonadota</taxon>
        <taxon>Gammaproteobacteria</taxon>
        <taxon>Cardiobacteriales</taxon>
        <taxon>Ignatzschineriaceae</taxon>
        <taxon>Ignatzschineria</taxon>
    </lineage>
</organism>
<evidence type="ECO:0000313" key="1">
    <source>
        <dbReference type="EMBL" id="UNM96030.1"/>
    </source>
</evidence>
<dbReference type="EMBL" id="CP093379">
    <property type="protein sequence ID" value="UNM96030.1"/>
    <property type="molecule type" value="Genomic_DNA"/>
</dbReference>
<accession>A0ABY3X5H2</accession>
<name>A0ABY3X5H2_9GAMM</name>
<sequence length="104" mass="11582">MSDSIHLFDRNKSPISFTAKSAIKGIDFINSLDTETFVIEGEEDIQKVLEGANVKLANGNKDIVLHKTNYKEQSMIQFSENKHWGAVGIFILKGATVTQKRGEV</sequence>